<evidence type="ECO:0000259" key="2">
    <source>
        <dbReference type="Pfam" id="PF13986"/>
    </source>
</evidence>
<evidence type="ECO:0000256" key="1">
    <source>
        <dbReference type="SAM" id="MobiDB-lite"/>
    </source>
</evidence>
<keyword evidence="4" id="KW-1185">Reference proteome</keyword>
<proteinExistence type="predicted"/>
<protein>
    <submittedName>
        <fullName evidence="3">DUF4224 domain-containing protein</fullName>
    </submittedName>
</protein>
<name>A0A4S4B0G6_9RHOO</name>
<dbReference type="Pfam" id="PF13986">
    <property type="entry name" value="DUF4224"/>
    <property type="match status" value="1"/>
</dbReference>
<dbReference type="OrthoDB" id="8759646at2"/>
<evidence type="ECO:0000313" key="3">
    <source>
        <dbReference type="EMBL" id="THF64355.1"/>
    </source>
</evidence>
<dbReference type="AlphaFoldDB" id="A0A4S4B0G6"/>
<organism evidence="3 4">
    <name type="scientific">Pseudothauera rhizosphaerae</name>
    <dbReference type="NCBI Taxonomy" id="2565932"/>
    <lineage>
        <taxon>Bacteria</taxon>
        <taxon>Pseudomonadati</taxon>
        <taxon>Pseudomonadota</taxon>
        <taxon>Betaproteobacteria</taxon>
        <taxon>Rhodocyclales</taxon>
        <taxon>Zoogloeaceae</taxon>
        <taxon>Pseudothauera</taxon>
    </lineage>
</organism>
<evidence type="ECO:0000313" key="4">
    <source>
        <dbReference type="Proteomes" id="UP000307956"/>
    </source>
</evidence>
<dbReference type="EMBL" id="SSOD01000002">
    <property type="protein sequence ID" value="THF64355.1"/>
    <property type="molecule type" value="Genomic_DNA"/>
</dbReference>
<comment type="caution">
    <text evidence="3">The sequence shown here is derived from an EMBL/GenBank/DDBJ whole genome shotgun (WGS) entry which is preliminary data.</text>
</comment>
<dbReference type="InterPro" id="IPR025319">
    <property type="entry name" value="DUF4224"/>
</dbReference>
<accession>A0A4S4B0G6</accession>
<sequence>MHGQQPLFLTPDELRELTGRIRHGAQARALRGMGIEHRVRPDGTVAVLRTHVEQQFAAPTARPKREPQPNWSAI</sequence>
<feature type="region of interest" description="Disordered" evidence="1">
    <location>
        <begin position="54"/>
        <end position="74"/>
    </location>
</feature>
<dbReference type="Proteomes" id="UP000307956">
    <property type="component" value="Unassembled WGS sequence"/>
</dbReference>
<feature type="domain" description="DUF4224" evidence="2">
    <location>
        <begin position="8"/>
        <end position="52"/>
    </location>
</feature>
<gene>
    <name evidence="3" type="ORF">E6O51_03330</name>
</gene>
<reference evidence="3 4" key="1">
    <citation type="submission" date="2019-04" db="EMBL/GenBank/DDBJ databases">
        <title>Azoarcus rhizosphaerae sp. nov. isolated from rhizosphere of Ficus religiosa.</title>
        <authorList>
            <person name="Lin S.-Y."/>
            <person name="Hameed A."/>
            <person name="Hsu Y.-H."/>
            <person name="Young C.-C."/>
        </authorList>
    </citation>
    <scope>NUCLEOTIDE SEQUENCE [LARGE SCALE GENOMIC DNA]</scope>
    <source>
        <strain evidence="3 4">CC-YHH848</strain>
    </source>
</reference>
<dbReference type="RefSeq" id="WP_136383544.1">
    <property type="nucleotide sequence ID" value="NZ_SSOD01000002.1"/>
</dbReference>